<keyword evidence="3" id="KW-1185">Reference proteome</keyword>
<dbReference type="Proteomes" id="UP000193900">
    <property type="component" value="Unassembled WGS sequence"/>
</dbReference>
<evidence type="ECO:0000313" key="3">
    <source>
        <dbReference type="Proteomes" id="UP000193900"/>
    </source>
</evidence>
<dbReference type="RefSeq" id="WP_085881285.1">
    <property type="nucleotide sequence ID" value="NZ_FWFZ01000082.1"/>
</dbReference>
<dbReference type="InterPro" id="IPR036457">
    <property type="entry name" value="PPM-type-like_dom_sf"/>
</dbReference>
<evidence type="ECO:0000313" key="2">
    <source>
        <dbReference type="EMBL" id="SLN77997.1"/>
    </source>
</evidence>
<sequence>MVWRWVAASKIGTSHIRNGVRLQDAYAVSVMRGDNIFAVVADGAGSAEFSAFGAWLVCRTLTIQSRNWFHENLGLPDDETLSDWIDEVRDKIALIAERRQSKPRQFASTLAAIIATPTETLTLHVGDSAVVGRRGEEWDVLCWPENGEYASTTYFVTDDPEPRLNIARYTREHDAFALFSDGIGDVALSNSEQTASPKFFGPMMRPVDNAAGAGRLPELSSKLRTYLAGPAICERTDDDKTLVLISRN</sequence>
<reference evidence="2 3" key="1">
    <citation type="submission" date="2017-03" db="EMBL/GenBank/DDBJ databases">
        <authorList>
            <person name="Afonso C.L."/>
            <person name="Miller P.J."/>
            <person name="Scott M.A."/>
            <person name="Spackman E."/>
            <person name="Goraichik I."/>
            <person name="Dimitrov K.M."/>
            <person name="Suarez D.L."/>
            <person name="Swayne D.E."/>
        </authorList>
    </citation>
    <scope>NUCLEOTIDE SEQUENCE [LARGE SCALE GENOMIC DNA]</scope>
    <source>
        <strain evidence="2 3">CECT 7023</strain>
    </source>
</reference>
<dbReference type="AlphaFoldDB" id="A0A1Y5U0Z8"/>
<dbReference type="OrthoDB" id="9805674at2"/>
<name>A0A1Y5U0Z8_9RHOB</name>
<feature type="domain" description="PPM-type phosphatase" evidence="1">
    <location>
        <begin position="11"/>
        <end position="219"/>
    </location>
</feature>
<dbReference type="SUPFAM" id="SSF81606">
    <property type="entry name" value="PP2C-like"/>
    <property type="match status" value="1"/>
</dbReference>
<evidence type="ECO:0000259" key="1">
    <source>
        <dbReference type="Pfam" id="PF13672"/>
    </source>
</evidence>
<proteinExistence type="predicted"/>
<accession>A0A1Y5U0Z8</accession>
<dbReference type="EMBL" id="FWFZ01000082">
    <property type="protein sequence ID" value="SLN77997.1"/>
    <property type="molecule type" value="Genomic_DNA"/>
</dbReference>
<organism evidence="2 3">
    <name type="scientific">Roseisalinus antarcticus</name>
    <dbReference type="NCBI Taxonomy" id="254357"/>
    <lineage>
        <taxon>Bacteria</taxon>
        <taxon>Pseudomonadati</taxon>
        <taxon>Pseudomonadota</taxon>
        <taxon>Alphaproteobacteria</taxon>
        <taxon>Rhodobacterales</taxon>
        <taxon>Roseobacteraceae</taxon>
        <taxon>Roseisalinus</taxon>
    </lineage>
</organism>
<dbReference type="Pfam" id="PF13672">
    <property type="entry name" value="PP2C_2"/>
    <property type="match status" value="1"/>
</dbReference>
<gene>
    <name evidence="2" type="ORF">ROA7023_04643</name>
</gene>
<protein>
    <recommendedName>
        <fullName evidence="1">PPM-type phosphatase domain-containing protein</fullName>
    </recommendedName>
</protein>
<dbReference type="InterPro" id="IPR001932">
    <property type="entry name" value="PPM-type_phosphatase-like_dom"/>
</dbReference>
<dbReference type="Gene3D" id="3.60.40.10">
    <property type="entry name" value="PPM-type phosphatase domain"/>
    <property type="match status" value="1"/>
</dbReference>